<evidence type="ECO:0008006" key="3">
    <source>
        <dbReference type="Google" id="ProtNLM"/>
    </source>
</evidence>
<accession>A0A0B8N4V1</accession>
<proteinExistence type="predicted"/>
<organism evidence="1 2">
    <name type="scientific">Talaromyces pinophilus</name>
    <name type="common">Penicillium pinophilum</name>
    <dbReference type="NCBI Taxonomy" id="128442"/>
    <lineage>
        <taxon>Eukaryota</taxon>
        <taxon>Fungi</taxon>
        <taxon>Dikarya</taxon>
        <taxon>Ascomycota</taxon>
        <taxon>Pezizomycotina</taxon>
        <taxon>Eurotiomycetes</taxon>
        <taxon>Eurotiomycetidae</taxon>
        <taxon>Eurotiales</taxon>
        <taxon>Trichocomaceae</taxon>
        <taxon>Talaromyces</taxon>
        <taxon>Talaromyces sect. Talaromyces</taxon>
    </lineage>
</organism>
<dbReference type="AlphaFoldDB" id="A0A0B8N4V1"/>
<dbReference type="EMBL" id="DF933819">
    <property type="protein sequence ID" value="GAM37374.1"/>
    <property type="molecule type" value="Genomic_DNA"/>
</dbReference>
<keyword evidence="2" id="KW-1185">Reference proteome</keyword>
<protein>
    <recommendedName>
        <fullName evidence="3">HNH nuclease domain-containing protein</fullName>
    </recommendedName>
</protein>
<gene>
    <name evidence="1" type="ORF">TCE0_023f07246</name>
</gene>
<evidence type="ECO:0000313" key="2">
    <source>
        <dbReference type="Proteomes" id="UP000053095"/>
    </source>
</evidence>
<dbReference type="Proteomes" id="UP000053095">
    <property type="component" value="Unassembled WGS sequence"/>
</dbReference>
<sequence length="145" mass="16091">MFTPEAIESIAKPDAIDQPCNSATLHQFVVSRFDGFVIGFEPVEDSAPNTYQIDMHDPSRSCSDFPVIRTLCARDGIELPSPKLLSVHFAMGKILYVSGVGRYIDSLVRDMQRLKGAQGVFAPWDGSMRLDVYVRFKLGDDFVSG</sequence>
<name>A0A0B8N4V1_TALPI</name>
<evidence type="ECO:0000313" key="1">
    <source>
        <dbReference type="EMBL" id="GAM37374.1"/>
    </source>
</evidence>
<reference evidence="2" key="1">
    <citation type="journal article" date="2015" name="Genome Announc.">
        <title>Draft genome sequence of Talaromyces cellulolyticus strain Y-94, a source of lignocellulosic biomass-degrading enzymes.</title>
        <authorList>
            <person name="Fujii T."/>
            <person name="Koike H."/>
            <person name="Sawayama S."/>
            <person name="Yano S."/>
            <person name="Inoue H."/>
        </authorList>
    </citation>
    <scope>NUCLEOTIDE SEQUENCE [LARGE SCALE GENOMIC DNA]</scope>
    <source>
        <strain evidence="2">Y-94</strain>
    </source>
</reference>